<dbReference type="CDD" id="cd02440">
    <property type="entry name" value="AdoMet_MTases"/>
    <property type="match status" value="1"/>
</dbReference>
<evidence type="ECO:0000256" key="5">
    <source>
        <dbReference type="ARBA" id="ARBA00022490"/>
    </source>
</evidence>
<evidence type="ECO:0000256" key="2">
    <source>
        <dbReference type="ARBA" id="ARBA00005369"/>
    </source>
</evidence>
<keyword evidence="8" id="KW-0949">S-adenosyl-L-methionine</keyword>
<evidence type="ECO:0000313" key="13">
    <source>
        <dbReference type="Proteomes" id="UP001059597"/>
    </source>
</evidence>
<dbReference type="InterPro" id="IPR029063">
    <property type="entry name" value="SAM-dependent_MTases_sf"/>
</dbReference>
<evidence type="ECO:0000256" key="6">
    <source>
        <dbReference type="ARBA" id="ARBA00022603"/>
    </source>
</evidence>
<proteinExistence type="inferred from homology"/>
<keyword evidence="5" id="KW-0963">Cytoplasm</keyword>
<accession>A0ABN6QXZ9</accession>
<evidence type="ECO:0000256" key="11">
    <source>
        <dbReference type="ARBA" id="ARBA00031350"/>
    </source>
</evidence>
<reference evidence="12" key="1">
    <citation type="submission" date="2022-06" db="EMBL/GenBank/DDBJ databases">
        <title>Complete genome sequence of Streptomyces nigrescens HEK616.</title>
        <authorList>
            <person name="Asamizu S."/>
            <person name="Onaka H."/>
        </authorList>
    </citation>
    <scope>NUCLEOTIDE SEQUENCE</scope>
    <source>
        <strain evidence="12">HEK616</strain>
    </source>
</reference>
<evidence type="ECO:0000256" key="7">
    <source>
        <dbReference type="ARBA" id="ARBA00022679"/>
    </source>
</evidence>
<dbReference type="Gene3D" id="3.40.50.150">
    <property type="entry name" value="Vaccinia Virus protein VP39"/>
    <property type="match status" value="1"/>
</dbReference>
<evidence type="ECO:0000313" key="12">
    <source>
        <dbReference type="EMBL" id="BDM69861.1"/>
    </source>
</evidence>
<comment type="subcellular location">
    <subcellularLocation>
        <location evidence="1">Cytoplasm</location>
    </subcellularLocation>
</comment>
<dbReference type="PANTHER" id="PTHR11579:SF0">
    <property type="entry name" value="PROTEIN-L-ISOASPARTATE(D-ASPARTATE) O-METHYLTRANSFERASE"/>
    <property type="match status" value="1"/>
</dbReference>
<sequence>MADSQRGHAALVQQLDERGLLSPAWREVWERTPRHEFIPERIWRQLPERCELITSEQDRWALIHSDEPVVTQLDDGREGGPGIATSSNSMPSMVARMLGLLNVHDGAKVLEIGTATGQVADLLCGRCGDGNVTSVEIDRALSVAAAENLNRRGHAPTLVVGDGEHGHPAGAPYDRIIATCALRHVPYELVEQLLPGGLLVAPRVGDFWCGALFCLTVDEDGTASGPFAGTATYMPMRAHRGAAGATPDTSSPRSRSVAVLPQETINPGFALYAGARLPGVTLVEGREDGNLRVWVTDGRGSGAIADADGTVTEFGDRGLWADVEAAWSEWDRHDRPSAGDMGLTVTKSGESVWLRRPAQVVVSAKPPHSPSQSGSL</sequence>
<comment type="similarity">
    <text evidence="2">Belongs to the methyltransferase superfamily. L-isoaspartyl/D-aspartyl protein methyltransferase family.</text>
</comment>
<dbReference type="Proteomes" id="UP001059597">
    <property type="component" value="Chromosome"/>
</dbReference>
<dbReference type="EMBL" id="AP026073">
    <property type="protein sequence ID" value="BDM69861.1"/>
    <property type="molecule type" value="Genomic_DNA"/>
</dbReference>
<keyword evidence="7" id="KW-0808">Transferase</keyword>
<dbReference type="SUPFAM" id="SSF53335">
    <property type="entry name" value="S-adenosyl-L-methionine-dependent methyltransferases"/>
    <property type="match status" value="1"/>
</dbReference>
<evidence type="ECO:0000256" key="3">
    <source>
        <dbReference type="ARBA" id="ARBA00011890"/>
    </source>
</evidence>
<keyword evidence="6" id="KW-0489">Methyltransferase</keyword>
<protein>
    <recommendedName>
        <fullName evidence="4">Protein-L-isoaspartate O-methyltransferase</fullName>
        <ecNumber evidence="3">2.1.1.77</ecNumber>
    </recommendedName>
    <alternativeName>
        <fullName evidence="11">L-isoaspartyl protein carboxyl methyltransferase</fullName>
    </alternativeName>
    <alternativeName>
        <fullName evidence="9">Protein L-isoaspartyl methyltransferase</fullName>
    </alternativeName>
    <alternativeName>
        <fullName evidence="10">Protein-beta-aspartate methyltransferase</fullName>
    </alternativeName>
</protein>
<organism evidence="12 13">
    <name type="scientific">Streptomyces nigrescens</name>
    <dbReference type="NCBI Taxonomy" id="1920"/>
    <lineage>
        <taxon>Bacteria</taxon>
        <taxon>Bacillati</taxon>
        <taxon>Actinomycetota</taxon>
        <taxon>Actinomycetes</taxon>
        <taxon>Kitasatosporales</taxon>
        <taxon>Streptomycetaceae</taxon>
        <taxon>Streptomyces</taxon>
    </lineage>
</organism>
<evidence type="ECO:0000256" key="8">
    <source>
        <dbReference type="ARBA" id="ARBA00022691"/>
    </source>
</evidence>
<evidence type="ECO:0000256" key="4">
    <source>
        <dbReference type="ARBA" id="ARBA00013346"/>
    </source>
</evidence>
<dbReference type="EC" id="2.1.1.77" evidence="3"/>
<evidence type="ECO:0000256" key="1">
    <source>
        <dbReference type="ARBA" id="ARBA00004496"/>
    </source>
</evidence>
<evidence type="ECO:0000256" key="9">
    <source>
        <dbReference type="ARBA" id="ARBA00030757"/>
    </source>
</evidence>
<keyword evidence="13" id="KW-1185">Reference proteome</keyword>
<evidence type="ECO:0000256" key="10">
    <source>
        <dbReference type="ARBA" id="ARBA00031323"/>
    </source>
</evidence>
<dbReference type="PANTHER" id="PTHR11579">
    <property type="entry name" value="PROTEIN-L-ISOASPARTATE O-METHYLTRANSFERASE"/>
    <property type="match status" value="1"/>
</dbReference>
<dbReference type="InterPro" id="IPR000682">
    <property type="entry name" value="PCMT"/>
</dbReference>
<name>A0ABN6QXZ9_STRNI</name>
<dbReference type="Pfam" id="PF01135">
    <property type="entry name" value="PCMT"/>
    <property type="match status" value="1"/>
</dbReference>
<gene>
    <name evidence="12" type="primary">pcm_1</name>
    <name evidence="12" type="ORF">HEK616_33480</name>
</gene>